<keyword evidence="1" id="KW-0614">Plasmid</keyword>
<evidence type="ECO:0000313" key="2">
    <source>
        <dbReference type="Proteomes" id="UP000076128"/>
    </source>
</evidence>
<protein>
    <submittedName>
        <fullName evidence="1">Plasmid partitioning protein ParA</fullName>
    </submittedName>
</protein>
<gene>
    <name evidence="1" type="ORF">AKL17_2p0032</name>
</gene>
<reference evidence="1 2" key="1">
    <citation type="submission" date="2015-09" db="EMBL/GenBank/DDBJ databases">
        <title>Complete genome sequence of Defluviimonas alba cai42t isolated from an oilfield in Xinjiang.</title>
        <authorList>
            <person name="Geng S."/>
            <person name="Pan X."/>
            <person name="Wu X."/>
        </authorList>
    </citation>
    <scope>NUCLEOTIDE SEQUENCE [LARGE SCALE GENOMIC DNA]</scope>
    <source>
        <strain evidence="2">cai42</strain>
        <plasmid evidence="2">cai42_Plasmidb</plasmid>
    </source>
</reference>
<dbReference type="PATRIC" id="fig|1335048.3.peg.5121"/>
<evidence type="ECO:0000313" key="1">
    <source>
        <dbReference type="EMBL" id="AMY72154.1"/>
    </source>
</evidence>
<organism evidence="1 2">
    <name type="scientific">Frigidibacter mobilis</name>
    <dbReference type="NCBI Taxonomy" id="1335048"/>
    <lineage>
        <taxon>Bacteria</taxon>
        <taxon>Pseudomonadati</taxon>
        <taxon>Pseudomonadota</taxon>
        <taxon>Alphaproteobacteria</taxon>
        <taxon>Rhodobacterales</taxon>
        <taxon>Paracoccaceae</taxon>
        <taxon>Frigidibacter</taxon>
    </lineage>
</organism>
<dbReference type="SUPFAM" id="SSF52540">
    <property type="entry name" value="P-loop containing nucleoside triphosphate hydrolases"/>
    <property type="match status" value="1"/>
</dbReference>
<dbReference type="Pfam" id="PF07015">
    <property type="entry name" value="VirC1"/>
    <property type="match status" value="1"/>
</dbReference>
<proteinExistence type="predicted"/>
<dbReference type="InterPro" id="IPR027417">
    <property type="entry name" value="P-loop_NTPase"/>
</dbReference>
<dbReference type="EMBL" id="CP012663">
    <property type="protein sequence ID" value="AMY72154.1"/>
    <property type="molecule type" value="Genomic_DNA"/>
</dbReference>
<dbReference type="KEGG" id="daa:AKL17_2p0032"/>
<geneLocation type="plasmid" evidence="2">
    <name>cai42_Plasmidb</name>
</geneLocation>
<keyword evidence="2" id="KW-1185">Reference proteome</keyword>
<sequence length="171" mass="18878">MTNESEKTILDEIEAAAASSTFVIIDLEGTASRLSSYAISQSDFVIIPMKEQQQDANAAIAVIEEIHRDMKAVRRTIPFAVLFTQTKVVAKSRTARFVSGQFRQNDKVDTFQTEIHERDAYAAIFAAGGSVRDLNAKEVNNLEAAILNAQDFAAEVIDKLRRQRGTAKEVA</sequence>
<name>A0A159ZBB7_9RHOB</name>
<dbReference type="AlphaFoldDB" id="A0A159ZBB7"/>
<dbReference type="Proteomes" id="UP000076128">
    <property type="component" value="Plasmid pcai42B"/>
</dbReference>
<dbReference type="Gene3D" id="3.40.50.300">
    <property type="entry name" value="P-loop containing nucleotide triphosphate hydrolases"/>
    <property type="match status" value="1"/>
</dbReference>
<accession>A0A159ZBB7</accession>
<dbReference type="InterPro" id="IPR009744">
    <property type="entry name" value="VirC1"/>
</dbReference>